<accession>A0A6L2PZM3</accession>
<dbReference type="GO" id="GO:0006392">
    <property type="term" value="P:transcription elongation by mitochondrial RNA polymerase"/>
    <property type="evidence" value="ECO:0007669"/>
    <property type="project" value="InterPro"/>
</dbReference>
<sequence length="567" mass="64339">MGKVRAHGPWPITCSSINQTKCEKHLTSSTSVMVRVHFVSNRKLRQSHSIASRKGPDIHKLFSEYRPVSALHSVSKQCLKPLLKPFTQPTTKRSCQNCWKCRHVLPNCITQKSNFCNSTPSLNALQRNGRENNADRIGYRNCTVSIQKTCTVRFISRAGSRDQNTIIETHRELAYNLLYTVQYLALRIIQNGCRKVVVWREAANIVFRYSKPVLYRIHNSQIRKFSSLYQSRYNSKEVKQILQILNESSAEEMSRFDVSKGRINSLQQFRRKRGQFCTLDEVLEVDGLGVKVLERLCDSILHQISGSEMETSIEMSQVQKWAKPTKSYRSQILTPALHFNQKKAVQSAVGIHVGVSALTWAHIDVGGTLHDWDLYHFEFGSKRLHITSLFEVAQGICETLPKADLFIMEDNGGSTHSLQQQLASAAINFQTSQLTALLVALLNNSPLPGDESPLEHQHRVFFLRSQLPARLFGILVGAERVSAQTVVLDILSEAQKYSTTESARRNQTANVYTRINVSQNLMDSYLKRTSIEKESLCSGLLLTIAFMDLVMHQNPHSLKIINIRKSL</sequence>
<dbReference type="AlphaFoldDB" id="A0A6L2PZM3"/>
<protein>
    <submittedName>
        <fullName evidence="1">Uncharacterized protein</fullName>
    </submittedName>
</protein>
<dbReference type="FunCoup" id="A0A6L2PZM3">
    <property type="interactions" value="77"/>
</dbReference>
<evidence type="ECO:0000313" key="2">
    <source>
        <dbReference type="Proteomes" id="UP000502823"/>
    </source>
</evidence>
<dbReference type="SUPFAM" id="SSF47781">
    <property type="entry name" value="RuvA domain 2-like"/>
    <property type="match status" value="1"/>
</dbReference>
<dbReference type="PANTHER" id="PTHR21053:SF2">
    <property type="entry name" value="TRANSCRIPTION ELONGATION FACTOR, MITOCHONDRIAL"/>
    <property type="match status" value="1"/>
</dbReference>
<dbReference type="GO" id="GO:0030337">
    <property type="term" value="F:DNA polymerase processivity factor activity"/>
    <property type="evidence" value="ECO:0007669"/>
    <property type="project" value="TreeGrafter"/>
</dbReference>
<name>A0A6L2PZM3_COPFO</name>
<gene>
    <name evidence="1" type="ORF">Cfor_10619</name>
</gene>
<comment type="caution">
    <text evidence="1">The sequence shown here is derived from an EMBL/GenBank/DDBJ whole genome shotgun (WGS) entry which is preliminary data.</text>
</comment>
<dbReference type="InParanoid" id="A0A6L2PZM3"/>
<dbReference type="Proteomes" id="UP000502823">
    <property type="component" value="Unassembled WGS sequence"/>
</dbReference>
<dbReference type="InterPro" id="IPR010994">
    <property type="entry name" value="RuvA_2-like"/>
</dbReference>
<evidence type="ECO:0000313" key="1">
    <source>
        <dbReference type="EMBL" id="GFG38016.1"/>
    </source>
</evidence>
<reference evidence="2" key="1">
    <citation type="submission" date="2020-01" db="EMBL/GenBank/DDBJ databases">
        <title>Draft genome sequence of the Termite Coptotermes fromosanus.</title>
        <authorList>
            <person name="Itakura S."/>
            <person name="Yosikawa Y."/>
            <person name="Umezawa K."/>
        </authorList>
    </citation>
    <scope>NUCLEOTIDE SEQUENCE [LARGE SCALE GENOMIC DNA]</scope>
</reference>
<keyword evidence="2" id="KW-1185">Reference proteome</keyword>
<organism evidence="1 2">
    <name type="scientific">Coptotermes formosanus</name>
    <name type="common">Formosan subterranean termite</name>
    <dbReference type="NCBI Taxonomy" id="36987"/>
    <lineage>
        <taxon>Eukaryota</taxon>
        <taxon>Metazoa</taxon>
        <taxon>Ecdysozoa</taxon>
        <taxon>Arthropoda</taxon>
        <taxon>Hexapoda</taxon>
        <taxon>Insecta</taxon>
        <taxon>Pterygota</taxon>
        <taxon>Neoptera</taxon>
        <taxon>Polyneoptera</taxon>
        <taxon>Dictyoptera</taxon>
        <taxon>Blattodea</taxon>
        <taxon>Blattoidea</taxon>
        <taxon>Termitoidae</taxon>
        <taxon>Rhinotermitidae</taxon>
        <taxon>Coptotermes</taxon>
    </lineage>
</organism>
<dbReference type="InterPro" id="IPR039150">
    <property type="entry name" value="TEFM"/>
</dbReference>
<dbReference type="GO" id="GO:0042645">
    <property type="term" value="C:mitochondrial nucleoid"/>
    <property type="evidence" value="ECO:0007669"/>
    <property type="project" value="TreeGrafter"/>
</dbReference>
<proteinExistence type="predicted"/>
<dbReference type="OrthoDB" id="5949570at2759"/>
<dbReference type="EMBL" id="BLKM01000742">
    <property type="protein sequence ID" value="GFG38016.1"/>
    <property type="molecule type" value="Genomic_DNA"/>
</dbReference>
<dbReference type="PANTHER" id="PTHR21053">
    <property type="entry name" value="TRANSCRIPTION ELONGATION FACTOR, MITOCHONDRIAL"/>
    <property type="match status" value="1"/>
</dbReference>